<sequence>MTKRVFKICLTASVITFLIFLFFRDYSQQTLYTLVGEITNETEKKIEFYLSLRTASDYEMVLTASLTFFAFALNAIKKHSIPLLSAAAGILLVEIGIAALVSLWRINSPMIYSEVFIFSSWFWVFAGITFSAALVCILLKHPQTGKAKM</sequence>
<keyword evidence="3" id="KW-1185">Reference proteome</keyword>
<comment type="caution">
    <text evidence="2">The sequence shown here is derived from an EMBL/GenBank/DDBJ whole genome shotgun (WGS) entry which is preliminary data.</text>
</comment>
<evidence type="ECO:0000313" key="2">
    <source>
        <dbReference type="EMBL" id="OLU43078.1"/>
    </source>
</evidence>
<proteinExistence type="predicted"/>
<dbReference type="AlphaFoldDB" id="A0A1U7NJ89"/>
<organism evidence="2 3">
    <name type="scientific">Ileibacterium valens</name>
    <dbReference type="NCBI Taxonomy" id="1862668"/>
    <lineage>
        <taxon>Bacteria</taxon>
        <taxon>Bacillati</taxon>
        <taxon>Bacillota</taxon>
        <taxon>Erysipelotrichia</taxon>
        <taxon>Erysipelotrichales</taxon>
        <taxon>Erysipelotrichaceae</taxon>
        <taxon>Ileibacterium</taxon>
    </lineage>
</organism>
<feature type="transmembrane region" description="Helical" evidence="1">
    <location>
        <begin position="5"/>
        <end position="23"/>
    </location>
</feature>
<accession>A0A1U7NJ89</accession>
<feature type="transmembrane region" description="Helical" evidence="1">
    <location>
        <begin position="58"/>
        <end position="76"/>
    </location>
</feature>
<dbReference type="Proteomes" id="UP000186341">
    <property type="component" value="Unassembled WGS sequence"/>
</dbReference>
<dbReference type="EMBL" id="MPJW01000025">
    <property type="protein sequence ID" value="OLU43078.1"/>
    <property type="molecule type" value="Genomic_DNA"/>
</dbReference>
<evidence type="ECO:0000256" key="1">
    <source>
        <dbReference type="SAM" id="Phobius"/>
    </source>
</evidence>
<dbReference type="GeneID" id="82201751"/>
<evidence type="ECO:0000313" key="3">
    <source>
        <dbReference type="Proteomes" id="UP000186341"/>
    </source>
</evidence>
<reference evidence="2 3" key="1">
    <citation type="submission" date="2016-11" db="EMBL/GenBank/DDBJ databases">
        <title>Description of two novel members of the family Erysipelotrichaceae: Ileibacterium lipovorans gen. nov., sp. nov. and Dubosiella newyorkensis, gen. nov., sp. nov.</title>
        <authorList>
            <person name="Cox L.M."/>
            <person name="Sohn J."/>
            <person name="Tyrrell K.L."/>
            <person name="Citron D.M."/>
            <person name="Lawson P.A."/>
            <person name="Patel N.B."/>
            <person name="Iizumi T."/>
            <person name="Perez-Perez G.I."/>
            <person name="Goldstein E.J."/>
            <person name="Blaser M.J."/>
        </authorList>
    </citation>
    <scope>NUCLEOTIDE SEQUENCE [LARGE SCALE GENOMIC DNA]</scope>
    <source>
        <strain evidence="2 3">NYU-BL-A3</strain>
    </source>
</reference>
<keyword evidence="1" id="KW-1133">Transmembrane helix</keyword>
<name>A0A1U7NJ89_9FIRM</name>
<protein>
    <submittedName>
        <fullName evidence="2">Uncharacterized protein</fullName>
    </submittedName>
</protein>
<feature type="transmembrane region" description="Helical" evidence="1">
    <location>
        <begin position="116"/>
        <end position="139"/>
    </location>
</feature>
<feature type="transmembrane region" description="Helical" evidence="1">
    <location>
        <begin position="83"/>
        <end position="104"/>
    </location>
</feature>
<keyword evidence="1" id="KW-0812">Transmembrane</keyword>
<gene>
    <name evidence="2" type="ORF">BO222_00620</name>
</gene>
<keyword evidence="1" id="KW-0472">Membrane</keyword>
<dbReference type="RefSeq" id="WP_075817454.1">
    <property type="nucleotide sequence ID" value="NZ_CAJUTZ010000087.1"/>
</dbReference>